<sequence length="277" mass="30639">METFYIITNYSKDENYEVTRQIQDYIEKRGRTCILCERDEEGNLLADQIPKETDCVLTLGGDGTLIQAVRELRNKHLPLIGVNMGTLGYLTEIELPKIEESLEKLFCGAFLPERRMMLQGKLEGRKEDIALNDIVVARAGSIRVIHFNIYVNGQLLNSYQADGVIISTPTGSTAYNLSAGGPIVEPTAEMFVITPICSHALNTSSIVLSAEDEIVIEIGKGKGDTVEEASVTFDGADVIPVYTGDRITISRSEKTAKLLKLSEESFLETLRKKMKGN</sequence>
<comment type="caution">
    <text evidence="8">The sequence shown here is derived from an EMBL/GenBank/DDBJ whole genome shotgun (WGS) entry which is preliminary data.</text>
</comment>
<name>A0A4R3JR91_9FIRM</name>
<dbReference type="PANTHER" id="PTHR20275:SF0">
    <property type="entry name" value="NAD KINASE"/>
    <property type="match status" value="1"/>
</dbReference>
<gene>
    <name evidence="6 7" type="primary">nadK</name>
    <name evidence="8" type="ORF">EDD74_10325</name>
    <name evidence="7" type="ORF">FAEUMB_25540</name>
</gene>
<dbReference type="Proteomes" id="UP000702954">
    <property type="component" value="Unassembled WGS sequence"/>
</dbReference>
<dbReference type="EC" id="2.7.1.23" evidence="6"/>
<comment type="cofactor">
    <cofactor evidence="6">
        <name>a divalent metal cation</name>
        <dbReference type="ChEBI" id="CHEBI:60240"/>
    </cofactor>
</comment>
<dbReference type="HAMAP" id="MF_00361">
    <property type="entry name" value="NAD_kinase"/>
    <property type="match status" value="1"/>
</dbReference>
<dbReference type="Proteomes" id="UP000294613">
    <property type="component" value="Unassembled WGS sequence"/>
</dbReference>
<evidence type="ECO:0000256" key="4">
    <source>
        <dbReference type="ARBA" id="ARBA00023027"/>
    </source>
</evidence>
<protein>
    <recommendedName>
        <fullName evidence="6">NAD kinase</fullName>
        <ecNumber evidence="6">2.7.1.23</ecNumber>
    </recommendedName>
    <alternativeName>
        <fullName evidence="6">ATP-dependent NAD kinase</fullName>
    </alternativeName>
</protein>
<keyword evidence="4 6" id="KW-0520">NAD</keyword>
<dbReference type="InterPro" id="IPR002504">
    <property type="entry name" value="NADK"/>
</dbReference>
<reference evidence="8 9" key="2">
    <citation type="submission" date="2019-03" db="EMBL/GenBank/DDBJ databases">
        <title>Genomic Encyclopedia of Type Strains, Phase IV (KMG-IV): sequencing the most valuable type-strain genomes for metagenomic binning, comparative biology and taxonomic classification.</title>
        <authorList>
            <person name="Goeker M."/>
        </authorList>
    </citation>
    <scope>NUCLEOTIDE SEQUENCE [LARGE SCALE GENOMIC DNA]</scope>
    <source>
        <strain evidence="8 9">DSM 103426</strain>
    </source>
</reference>
<evidence type="ECO:0000256" key="6">
    <source>
        <dbReference type="HAMAP-Rule" id="MF_00361"/>
    </source>
</evidence>
<dbReference type="SUPFAM" id="SSF111331">
    <property type="entry name" value="NAD kinase/diacylglycerol kinase-like"/>
    <property type="match status" value="1"/>
</dbReference>
<dbReference type="GO" id="GO:0006741">
    <property type="term" value="P:NADP+ biosynthetic process"/>
    <property type="evidence" value="ECO:0007669"/>
    <property type="project" value="UniProtKB-UniRule"/>
</dbReference>
<evidence type="ECO:0000256" key="1">
    <source>
        <dbReference type="ARBA" id="ARBA00022679"/>
    </source>
</evidence>
<feature type="active site" description="Proton acceptor" evidence="6">
    <location>
        <position position="62"/>
    </location>
</feature>
<evidence type="ECO:0000313" key="7">
    <source>
        <dbReference type="EMBL" id="GBU06013.1"/>
    </source>
</evidence>
<comment type="function">
    <text evidence="6">Involved in the regulation of the intracellular balance of NAD and NADP, and is a key enzyme in the biosynthesis of NADP. Catalyzes specifically the phosphorylation on 2'-hydroxyl of the adenosine moiety of NAD to yield NADP.</text>
</comment>
<dbReference type="EMBL" id="SLZV01000003">
    <property type="protein sequence ID" value="TCS69575.1"/>
    <property type="molecule type" value="Genomic_DNA"/>
</dbReference>
<evidence type="ECO:0000313" key="9">
    <source>
        <dbReference type="Proteomes" id="UP000294613"/>
    </source>
</evidence>
<organism evidence="8 9">
    <name type="scientific">Faecalimonas umbilicata</name>
    <dbReference type="NCBI Taxonomy" id="1912855"/>
    <lineage>
        <taxon>Bacteria</taxon>
        <taxon>Bacillati</taxon>
        <taxon>Bacillota</taxon>
        <taxon>Clostridia</taxon>
        <taxon>Lachnospirales</taxon>
        <taxon>Lachnospiraceae</taxon>
        <taxon>Faecalimonas</taxon>
    </lineage>
</organism>
<dbReference type="GO" id="GO:0003951">
    <property type="term" value="F:NAD+ kinase activity"/>
    <property type="evidence" value="ECO:0007669"/>
    <property type="project" value="UniProtKB-UniRule"/>
</dbReference>
<dbReference type="Pfam" id="PF01513">
    <property type="entry name" value="NAD_kinase"/>
    <property type="match status" value="1"/>
</dbReference>
<dbReference type="GO" id="GO:0005524">
    <property type="term" value="F:ATP binding"/>
    <property type="evidence" value="ECO:0007669"/>
    <property type="project" value="UniProtKB-KW"/>
</dbReference>
<dbReference type="AlphaFoldDB" id="A0A4R3JR91"/>
<comment type="similarity">
    <text evidence="6">Belongs to the NAD kinase family.</text>
</comment>
<dbReference type="GO" id="GO:0005737">
    <property type="term" value="C:cytoplasm"/>
    <property type="evidence" value="ECO:0007669"/>
    <property type="project" value="UniProtKB-SubCell"/>
</dbReference>
<reference evidence="7 10" key="1">
    <citation type="journal article" date="2018" name="Int. J. Syst. Evol. Microbiol.">
        <title>Draft Genome Sequence of Faecalimonas umbilicata JCM 30896T, an Acetate-Producing Bacterium Isolated from Human Feces.</title>
        <authorList>
            <person name="Sakamoto M."/>
            <person name="Ikeyama N."/>
            <person name="Yuki M."/>
            <person name="Ohkuma M."/>
        </authorList>
    </citation>
    <scope>NUCLEOTIDE SEQUENCE [LARGE SCALE GENOMIC DNA]</scope>
    <source>
        <strain evidence="7 10">EGH7</strain>
    </source>
</reference>
<keyword evidence="1 6" id="KW-0808">Transferase</keyword>
<dbReference type="InterPro" id="IPR017437">
    <property type="entry name" value="ATP-NAD_kinase_PpnK-typ_C"/>
</dbReference>
<comment type="catalytic activity">
    <reaction evidence="5 6">
        <text>NAD(+) + ATP = ADP + NADP(+) + H(+)</text>
        <dbReference type="Rhea" id="RHEA:18629"/>
        <dbReference type="ChEBI" id="CHEBI:15378"/>
        <dbReference type="ChEBI" id="CHEBI:30616"/>
        <dbReference type="ChEBI" id="CHEBI:57540"/>
        <dbReference type="ChEBI" id="CHEBI:58349"/>
        <dbReference type="ChEBI" id="CHEBI:456216"/>
        <dbReference type="EC" id="2.7.1.23"/>
    </reaction>
</comment>
<dbReference type="GO" id="GO:0019674">
    <property type="term" value="P:NAD+ metabolic process"/>
    <property type="evidence" value="ECO:0007669"/>
    <property type="project" value="InterPro"/>
</dbReference>
<dbReference type="EMBL" id="BHEO01000008">
    <property type="protein sequence ID" value="GBU06013.1"/>
    <property type="molecule type" value="Genomic_DNA"/>
</dbReference>
<feature type="binding site" evidence="6">
    <location>
        <begin position="132"/>
        <end position="133"/>
    </location>
    <ligand>
        <name>NAD(+)</name>
        <dbReference type="ChEBI" id="CHEBI:57540"/>
    </ligand>
</feature>
<keyword evidence="2 6" id="KW-0418">Kinase</keyword>
<evidence type="ECO:0000256" key="3">
    <source>
        <dbReference type="ARBA" id="ARBA00022857"/>
    </source>
</evidence>
<dbReference type="InterPro" id="IPR016064">
    <property type="entry name" value="NAD/diacylglycerol_kinase_sf"/>
</dbReference>
<feature type="binding site" evidence="6">
    <location>
        <position position="162"/>
    </location>
    <ligand>
        <name>NAD(+)</name>
        <dbReference type="ChEBI" id="CHEBI:57540"/>
    </ligand>
</feature>
<feature type="binding site" evidence="6">
    <location>
        <begin position="62"/>
        <end position="63"/>
    </location>
    <ligand>
        <name>NAD(+)</name>
        <dbReference type="ChEBI" id="CHEBI:57540"/>
    </ligand>
</feature>
<comment type="subcellular location">
    <subcellularLocation>
        <location evidence="6">Cytoplasm</location>
    </subcellularLocation>
</comment>
<dbReference type="PANTHER" id="PTHR20275">
    <property type="entry name" value="NAD KINASE"/>
    <property type="match status" value="1"/>
</dbReference>
<keyword evidence="3 6" id="KW-0521">NADP</keyword>
<dbReference type="InterPro" id="IPR017438">
    <property type="entry name" value="ATP-NAD_kinase_N"/>
</dbReference>
<dbReference type="GO" id="GO:0046872">
    <property type="term" value="F:metal ion binding"/>
    <property type="evidence" value="ECO:0007669"/>
    <property type="project" value="UniProtKB-UniRule"/>
</dbReference>
<feature type="binding site" evidence="6">
    <location>
        <begin position="173"/>
        <end position="178"/>
    </location>
    <ligand>
        <name>NAD(+)</name>
        <dbReference type="ChEBI" id="CHEBI:57540"/>
    </ligand>
</feature>
<feature type="binding site" evidence="6">
    <location>
        <position position="143"/>
    </location>
    <ligand>
        <name>NAD(+)</name>
        <dbReference type="ChEBI" id="CHEBI:57540"/>
    </ligand>
</feature>
<keyword evidence="6" id="KW-0067">ATP-binding</keyword>
<evidence type="ECO:0000313" key="8">
    <source>
        <dbReference type="EMBL" id="TCS69575.1"/>
    </source>
</evidence>
<dbReference type="Gene3D" id="3.40.50.10330">
    <property type="entry name" value="Probable inorganic polyphosphate/atp-NAD kinase, domain 1"/>
    <property type="match status" value="1"/>
</dbReference>
<dbReference type="Gene3D" id="2.60.200.30">
    <property type="entry name" value="Probable inorganic polyphosphate/atp-NAD kinase, domain 2"/>
    <property type="match status" value="1"/>
</dbReference>
<evidence type="ECO:0000256" key="5">
    <source>
        <dbReference type="ARBA" id="ARBA00047925"/>
    </source>
</evidence>
<accession>A0A4R3JR91</accession>
<dbReference type="Pfam" id="PF20143">
    <property type="entry name" value="NAD_kinase_C"/>
    <property type="match status" value="1"/>
</dbReference>
<keyword evidence="10" id="KW-1185">Reference proteome</keyword>
<keyword evidence="6" id="KW-0547">Nucleotide-binding</keyword>
<proteinExistence type="inferred from homology"/>
<evidence type="ECO:0000313" key="10">
    <source>
        <dbReference type="Proteomes" id="UP000702954"/>
    </source>
</evidence>
<evidence type="ECO:0000256" key="2">
    <source>
        <dbReference type="ARBA" id="ARBA00022777"/>
    </source>
</evidence>
<dbReference type="RefSeq" id="WP_008975800.1">
    <property type="nucleotide sequence ID" value="NZ_BHEO01000008.1"/>
</dbReference>
<comment type="caution">
    <text evidence="6">Lacks conserved residue(s) required for the propagation of feature annotation.</text>
</comment>
<dbReference type="GO" id="GO:0051287">
    <property type="term" value="F:NAD binding"/>
    <property type="evidence" value="ECO:0007669"/>
    <property type="project" value="UniProtKB-ARBA"/>
</dbReference>
<keyword evidence="6" id="KW-0963">Cytoplasm</keyword>